<reference evidence="1" key="2">
    <citation type="journal article" date="2015" name="Data Brief">
        <title>Shoot transcriptome of the giant reed, Arundo donax.</title>
        <authorList>
            <person name="Barrero R.A."/>
            <person name="Guerrero F.D."/>
            <person name="Moolhuijzen P."/>
            <person name="Goolsby J.A."/>
            <person name="Tidwell J."/>
            <person name="Bellgard S.E."/>
            <person name="Bellgard M.I."/>
        </authorList>
    </citation>
    <scope>NUCLEOTIDE SEQUENCE</scope>
    <source>
        <tissue evidence="1">Shoot tissue taken approximately 20 cm above the soil surface</tissue>
    </source>
</reference>
<dbReference type="AlphaFoldDB" id="A0A0A9ABY3"/>
<reference evidence="1" key="1">
    <citation type="submission" date="2014-09" db="EMBL/GenBank/DDBJ databases">
        <authorList>
            <person name="Magalhaes I.L.F."/>
            <person name="Oliveira U."/>
            <person name="Santos F.R."/>
            <person name="Vidigal T.H.D.A."/>
            <person name="Brescovit A.D."/>
            <person name="Santos A.J."/>
        </authorList>
    </citation>
    <scope>NUCLEOTIDE SEQUENCE</scope>
    <source>
        <tissue evidence="1">Shoot tissue taken approximately 20 cm above the soil surface</tissue>
    </source>
</reference>
<protein>
    <submittedName>
        <fullName evidence="1">Uncharacterized protein</fullName>
    </submittedName>
</protein>
<name>A0A0A9ABY3_ARUDO</name>
<evidence type="ECO:0000313" key="1">
    <source>
        <dbReference type="EMBL" id="JAD46505.1"/>
    </source>
</evidence>
<organism evidence="1">
    <name type="scientific">Arundo donax</name>
    <name type="common">Giant reed</name>
    <name type="synonym">Donax arundinaceus</name>
    <dbReference type="NCBI Taxonomy" id="35708"/>
    <lineage>
        <taxon>Eukaryota</taxon>
        <taxon>Viridiplantae</taxon>
        <taxon>Streptophyta</taxon>
        <taxon>Embryophyta</taxon>
        <taxon>Tracheophyta</taxon>
        <taxon>Spermatophyta</taxon>
        <taxon>Magnoliopsida</taxon>
        <taxon>Liliopsida</taxon>
        <taxon>Poales</taxon>
        <taxon>Poaceae</taxon>
        <taxon>PACMAD clade</taxon>
        <taxon>Arundinoideae</taxon>
        <taxon>Arundineae</taxon>
        <taxon>Arundo</taxon>
    </lineage>
</organism>
<dbReference type="EMBL" id="GBRH01251390">
    <property type="protein sequence ID" value="JAD46505.1"/>
    <property type="molecule type" value="Transcribed_RNA"/>
</dbReference>
<sequence>MYSGSVLPTLGHYPKLRESGYKTSTGLGWIQHAVITVIVCVNLQDVEGFDAAYNLSYQLYTLYKFASRHWLRLQVCSTGAPQPVLPETMQLQGMQKNEGTSR</sequence>
<accession>A0A0A9ABY3</accession>
<proteinExistence type="predicted"/>